<protein>
    <recommendedName>
        <fullName evidence="2">Glycosyltransferase 2-like domain-containing protein</fullName>
    </recommendedName>
</protein>
<feature type="transmembrane region" description="Helical" evidence="1">
    <location>
        <begin position="313"/>
        <end position="331"/>
    </location>
</feature>
<organism evidence="3">
    <name type="scientific">hydrothermal vent metagenome</name>
    <dbReference type="NCBI Taxonomy" id="652676"/>
    <lineage>
        <taxon>unclassified sequences</taxon>
        <taxon>metagenomes</taxon>
        <taxon>ecological metagenomes</taxon>
    </lineage>
</organism>
<keyword evidence="1" id="KW-0472">Membrane</keyword>
<feature type="transmembrane region" description="Helical" evidence="1">
    <location>
        <begin position="260"/>
        <end position="281"/>
    </location>
</feature>
<name>A0A3B0ZUE6_9ZZZZ</name>
<reference evidence="3" key="1">
    <citation type="submission" date="2018-06" db="EMBL/GenBank/DDBJ databases">
        <authorList>
            <person name="Zhirakovskaya E."/>
        </authorList>
    </citation>
    <scope>NUCLEOTIDE SEQUENCE</scope>
</reference>
<dbReference type="Pfam" id="PF00535">
    <property type="entry name" value="Glycos_transf_2"/>
    <property type="match status" value="1"/>
</dbReference>
<gene>
    <name evidence="3" type="ORF">MNBD_GAMMA21-2071</name>
</gene>
<evidence type="ECO:0000256" key="1">
    <source>
        <dbReference type="SAM" id="Phobius"/>
    </source>
</evidence>
<dbReference type="EMBL" id="UOFR01000009">
    <property type="protein sequence ID" value="VAW91022.1"/>
    <property type="molecule type" value="Genomic_DNA"/>
</dbReference>
<dbReference type="Gene3D" id="3.90.550.10">
    <property type="entry name" value="Spore Coat Polysaccharide Biosynthesis Protein SpsA, Chain A"/>
    <property type="match status" value="1"/>
</dbReference>
<accession>A0A3B0ZUE6</accession>
<dbReference type="InterPro" id="IPR001173">
    <property type="entry name" value="Glyco_trans_2-like"/>
</dbReference>
<dbReference type="AlphaFoldDB" id="A0A3B0ZUE6"/>
<dbReference type="InterPro" id="IPR029044">
    <property type="entry name" value="Nucleotide-diphossugar_trans"/>
</dbReference>
<feature type="domain" description="Glycosyltransferase 2-like" evidence="2">
    <location>
        <begin position="23"/>
        <end position="194"/>
    </location>
</feature>
<dbReference type="InterPro" id="IPR050834">
    <property type="entry name" value="Glycosyltransf_2"/>
</dbReference>
<sequence length="363" mass="41289">MSRSLPFIRPEITFTRDKLPSLSIIVTAKDEAKTLEAGLQSLIEQDYPDYEIIVINDRSTDRTGEIIDRLARQYPQIKPIHIDHLPELWLGKVNALNHGVAQARGDWLLFTDADVHHHTTLWQRAIGYAITNQLDHLALMPGVPHPGKIFQATMKAFAFLFLSTANIEQINNPKSKAAIGIGAFNLVRHSAFKQTPGFEWLRMEVGDDYGIGIMLKQNGFRPGFATAIDDLQVEWYKNIPDMIRGLDKNIMAPGTHFSRFKLIISPIIFSAIILAPYLSLVSIEPPYFIFGFIVFLCTSLISFYMGKSKQENIYAWLLSPVGFLIIGYTFARACILCLIRDGIIWRGTYYPRKLLKKYQRVKV</sequence>
<evidence type="ECO:0000259" key="2">
    <source>
        <dbReference type="Pfam" id="PF00535"/>
    </source>
</evidence>
<feature type="transmembrane region" description="Helical" evidence="1">
    <location>
        <begin position="287"/>
        <end position="306"/>
    </location>
</feature>
<evidence type="ECO:0000313" key="3">
    <source>
        <dbReference type="EMBL" id="VAW91022.1"/>
    </source>
</evidence>
<dbReference type="PANTHER" id="PTHR43685">
    <property type="entry name" value="GLYCOSYLTRANSFERASE"/>
    <property type="match status" value="1"/>
</dbReference>
<dbReference type="SUPFAM" id="SSF53448">
    <property type="entry name" value="Nucleotide-diphospho-sugar transferases"/>
    <property type="match status" value="1"/>
</dbReference>
<keyword evidence="1" id="KW-1133">Transmembrane helix</keyword>
<proteinExistence type="predicted"/>
<keyword evidence="1" id="KW-0812">Transmembrane</keyword>
<dbReference type="PANTHER" id="PTHR43685:SF2">
    <property type="entry name" value="GLYCOSYLTRANSFERASE 2-LIKE DOMAIN-CONTAINING PROTEIN"/>
    <property type="match status" value="1"/>
</dbReference>